<proteinExistence type="predicted"/>
<dbReference type="InterPro" id="IPR036493">
    <property type="entry name" value="YunC_sf"/>
</dbReference>
<evidence type="ECO:0000313" key="1">
    <source>
        <dbReference type="EMBL" id="EQD44567.1"/>
    </source>
</evidence>
<sequence>MLKGKKGYVMCGYLNMETAEKLGDIAVRVKGVKDAETILESQVEAVSTRAHELGIEVGMPIKSIISKL</sequence>
<name>T0ZJF3_9ZZZZ</name>
<dbReference type="SUPFAM" id="SSF102891">
    <property type="entry name" value="Hypothetical protein Ta1206"/>
    <property type="match status" value="1"/>
</dbReference>
<protein>
    <submittedName>
        <fullName evidence="1">Protein containing DUF1805</fullName>
    </submittedName>
</protein>
<organism evidence="1">
    <name type="scientific">mine drainage metagenome</name>
    <dbReference type="NCBI Taxonomy" id="410659"/>
    <lineage>
        <taxon>unclassified sequences</taxon>
        <taxon>metagenomes</taxon>
        <taxon>ecological metagenomes</taxon>
    </lineage>
</organism>
<reference evidence="1" key="2">
    <citation type="journal article" date="2014" name="ISME J.">
        <title>Microbial stratification in low pH oxic and suboxic macroscopic growths along an acid mine drainage.</title>
        <authorList>
            <person name="Mendez-Garcia C."/>
            <person name="Mesa V."/>
            <person name="Sprenger R.R."/>
            <person name="Richter M."/>
            <person name="Diez M.S."/>
            <person name="Solano J."/>
            <person name="Bargiela R."/>
            <person name="Golyshina O.V."/>
            <person name="Manteca A."/>
            <person name="Ramos J.L."/>
            <person name="Gallego J.R."/>
            <person name="Llorente I."/>
            <person name="Martins Dos Santos V.A."/>
            <person name="Jensen O.N."/>
            <person name="Pelaez A.I."/>
            <person name="Sanchez J."/>
            <person name="Ferrer M."/>
        </authorList>
    </citation>
    <scope>NUCLEOTIDE SEQUENCE</scope>
</reference>
<gene>
    <name evidence="1" type="ORF">B1A_15058</name>
</gene>
<dbReference type="AlphaFoldDB" id="T0ZJF3"/>
<reference evidence="1" key="1">
    <citation type="submission" date="2013-08" db="EMBL/GenBank/DDBJ databases">
        <authorList>
            <person name="Mendez C."/>
            <person name="Richter M."/>
            <person name="Ferrer M."/>
            <person name="Sanchez J."/>
        </authorList>
    </citation>
    <scope>NUCLEOTIDE SEQUENCE</scope>
</reference>
<dbReference type="Gene3D" id="3.30.1980.10">
    <property type="entry name" value="Hypothetical protein YunC"/>
    <property type="match status" value="1"/>
</dbReference>
<dbReference type="InterPro" id="IPR014931">
    <property type="entry name" value="DUF1805"/>
</dbReference>
<dbReference type="EMBL" id="AUZX01011047">
    <property type="protein sequence ID" value="EQD44567.1"/>
    <property type="molecule type" value="Genomic_DNA"/>
</dbReference>
<comment type="caution">
    <text evidence="1">The sequence shown here is derived from an EMBL/GenBank/DDBJ whole genome shotgun (WGS) entry which is preliminary data.</text>
</comment>
<accession>T0ZJF3</accession>
<dbReference type="Pfam" id="PF08827">
    <property type="entry name" value="DUF1805"/>
    <property type="match status" value="1"/>
</dbReference>